<feature type="modified residue" description="4-aspartylphosphate" evidence="2">
    <location>
        <position position="56"/>
    </location>
</feature>
<dbReference type="Proteomes" id="UP000006055">
    <property type="component" value="Chromosome"/>
</dbReference>
<dbReference type="SMART" id="SM00448">
    <property type="entry name" value="REC"/>
    <property type="match status" value="1"/>
</dbReference>
<dbReference type="KEGG" id="dti:Desti_0114"/>
<dbReference type="Gene3D" id="3.40.50.2300">
    <property type="match status" value="1"/>
</dbReference>
<dbReference type="PANTHER" id="PTHR44591:SF3">
    <property type="entry name" value="RESPONSE REGULATORY DOMAIN-CONTAINING PROTEIN"/>
    <property type="match status" value="1"/>
</dbReference>
<evidence type="ECO:0000256" key="2">
    <source>
        <dbReference type="PROSITE-ProRule" id="PRU00169"/>
    </source>
</evidence>
<dbReference type="eggNOG" id="COG2204">
    <property type="taxonomic scope" value="Bacteria"/>
</dbReference>
<accession>I4BZX1</accession>
<evidence type="ECO:0000256" key="1">
    <source>
        <dbReference type="ARBA" id="ARBA00022553"/>
    </source>
</evidence>
<dbReference type="HOGENOM" id="CLU_000445_69_8_7"/>
<dbReference type="InterPro" id="IPR050595">
    <property type="entry name" value="Bact_response_regulator"/>
</dbReference>
<dbReference type="PROSITE" id="PS50110">
    <property type="entry name" value="RESPONSE_REGULATORY"/>
    <property type="match status" value="1"/>
</dbReference>
<keyword evidence="5" id="KW-1185">Reference proteome</keyword>
<dbReference type="Pfam" id="PF00072">
    <property type="entry name" value="Response_reg"/>
    <property type="match status" value="1"/>
</dbReference>
<dbReference type="GO" id="GO:0003677">
    <property type="term" value="F:DNA binding"/>
    <property type="evidence" value="ECO:0007669"/>
    <property type="project" value="UniProtKB-KW"/>
</dbReference>
<keyword evidence="4" id="KW-0238">DNA-binding</keyword>
<protein>
    <submittedName>
        <fullName evidence="4">Response regulator with CheY-like receiver, AAA-type ATPase, and DNA-binding domains</fullName>
    </submittedName>
</protein>
<dbReference type="GO" id="GO:0000160">
    <property type="term" value="P:phosphorelay signal transduction system"/>
    <property type="evidence" value="ECO:0007669"/>
    <property type="project" value="InterPro"/>
</dbReference>
<dbReference type="InterPro" id="IPR011006">
    <property type="entry name" value="CheY-like_superfamily"/>
</dbReference>
<proteinExistence type="predicted"/>
<gene>
    <name evidence="4" type="ordered locus">Desti_0114</name>
</gene>
<evidence type="ECO:0000313" key="5">
    <source>
        <dbReference type="Proteomes" id="UP000006055"/>
    </source>
</evidence>
<organism evidence="4 5">
    <name type="scientific">Desulfomonile tiedjei (strain ATCC 49306 / DSM 6799 / DCB-1)</name>
    <dbReference type="NCBI Taxonomy" id="706587"/>
    <lineage>
        <taxon>Bacteria</taxon>
        <taxon>Pseudomonadati</taxon>
        <taxon>Thermodesulfobacteriota</taxon>
        <taxon>Desulfomonilia</taxon>
        <taxon>Desulfomonilales</taxon>
        <taxon>Desulfomonilaceae</taxon>
        <taxon>Desulfomonile</taxon>
    </lineage>
</organism>
<dbReference type="OrthoDB" id="5421344at2"/>
<keyword evidence="1 2" id="KW-0597">Phosphoprotein</keyword>
<dbReference type="STRING" id="706587.Desti_0114"/>
<dbReference type="EMBL" id="CP003360">
    <property type="protein sequence ID" value="AFM22862.1"/>
    <property type="molecule type" value="Genomic_DNA"/>
</dbReference>
<dbReference type="RefSeq" id="WP_014808021.1">
    <property type="nucleotide sequence ID" value="NC_018025.1"/>
</dbReference>
<name>I4BZX1_DESTA</name>
<feature type="domain" description="Response regulatory" evidence="3">
    <location>
        <begin position="6"/>
        <end position="119"/>
    </location>
</feature>
<sequence>MENPFTLLIADRNRHVREFLRREFMSEGYVVHLAKDDRELLLMIEAEANPDLLILDLEMPYAGGPEVLQQLLDLKPLLPVVIHTLMTDNADHESVRRAAAFLEKRGNNIDNLKEVVVSVLRKSYPHRFDADPEISNTNEDQKSAG</sequence>
<dbReference type="InterPro" id="IPR001789">
    <property type="entry name" value="Sig_transdc_resp-reg_receiver"/>
</dbReference>
<dbReference type="PANTHER" id="PTHR44591">
    <property type="entry name" value="STRESS RESPONSE REGULATOR PROTEIN 1"/>
    <property type="match status" value="1"/>
</dbReference>
<reference evidence="5" key="1">
    <citation type="submission" date="2012-06" db="EMBL/GenBank/DDBJ databases">
        <title>Complete sequence of chromosome of Desulfomonile tiedjei DSM 6799.</title>
        <authorList>
            <person name="Lucas S."/>
            <person name="Copeland A."/>
            <person name="Lapidus A."/>
            <person name="Glavina del Rio T."/>
            <person name="Dalin E."/>
            <person name="Tice H."/>
            <person name="Bruce D."/>
            <person name="Goodwin L."/>
            <person name="Pitluck S."/>
            <person name="Peters L."/>
            <person name="Ovchinnikova G."/>
            <person name="Zeytun A."/>
            <person name="Lu M."/>
            <person name="Kyrpides N."/>
            <person name="Mavromatis K."/>
            <person name="Ivanova N."/>
            <person name="Brettin T."/>
            <person name="Detter J.C."/>
            <person name="Han C."/>
            <person name="Larimer F."/>
            <person name="Land M."/>
            <person name="Hauser L."/>
            <person name="Markowitz V."/>
            <person name="Cheng J.-F."/>
            <person name="Hugenholtz P."/>
            <person name="Woyke T."/>
            <person name="Wu D."/>
            <person name="Spring S."/>
            <person name="Schroeder M."/>
            <person name="Brambilla E."/>
            <person name="Klenk H.-P."/>
            <person name="Eisen J.A."/>
        </authorList>
    </citation>
    <scope>NUCLEOTIDE SEQUENCE [LARGE SCALE GENOMIC DNA]</scope>
    <source>
        <strain evidence="5">ATCC 49306 / DSM 6799 / DCB-1</strain>
    </source>
</reference>
<dbReference type="AlphaFoldDB" id="I4BZX1"/>
<evidence type="ECO:0000313" key="4">
    <source>
        <dbReference type="EMBL" id="AFM22862.1"/>
    </source>
</evidence>
<dbReference type="SUPFAM" id="SSF52172">
    <property type="entry name" value="CheY-like"/>
    <property type="match status" value="1"/>
</dbReference>
<evidence type="ECO:0000259" key="3">
    <source>
        <dbReference type="PROSITE" id="PS50110"/>
    </source>
</evidence>